<evidence type="ECO:0000313" key="9">
    <source>
        <dbReference type="Proteomes" id="UP000137988"/>
    </source>
</evidence>
<feature type="compositionally biased region" description="Basic and acidic residues" evidence="7">
    <location>
        <begin position="108"/>
        <end position="130"/>
    </location>
</feature>
<evidence type="ECO:0000256" key="5">
    <source>
        <dbReference type="ARBA" id="ARBA00022580"/>
    </source>
</evidence>
<comment type="similarity">
    <text evidence="3">Belongs to the herpesviridae US10 family.</text>
</comment>
<keyword evidence="5" id="KW-0920">Virion tegument</keyword>
<reference evidence="8 9" key="1">
    <citation type="journal article" date="2005" name="Virology">
        <title>Complete genome sequence of cercopithecine herpesvirus 2 (SA8) and comparison with other simplexviruses.</title>
        <authorList>
            <person name="Tyler S.D."/>
            <person name="Peters G.A."/>
            <person name="Severini A."/>
        </authorList>
    </citation>
    <scope>NUCLEOTIDE SEQUENCE [LARGE SCALE GENOMIC DNA]</scope>
</reference>
<dbReference type="GO" id="GO:0019033">
    <property type="term" value="C:viral tegument"/>
    <property type="evidence" value="ECO:0007669"/>
    <property type="project" value="UniProtKB-SubCell"/>
</dbReference>
<sequence>MTTECRGGVEMRVYRRRPRAPLASPDPFESPDLLESPAGPGTPGSPADRRGPHVVTYSPPRHATPGGEDGPLPGVHDSSRPLARRSARLGPRAAIRARAAPYAAEPAPETRRSSGRRGDRRPSGPAAPRDHATAALYPLCEQPSAHLQTLPLEHRPLFRLIVEAFRECSQALEKPPPRRTGTRIHRELKLAHNQWLRANRDAAIWPWRTAAVNFVAALAPRVRTHRHMHDLLMACAFWCCLAHAATCSCAGIYSTHCRHLFRAFGCGSPAPTAASA</sequence>
<evidence type="ECO:0000256" key="7">
    <source>
        <dbReference type="SAM" id="MobiDB-lite"/>
    </source>
</evidence>
<protein>
    <submittedName>
        <fullName evidence="8">Tegument protein</fullName>
    </submittedName>
</protein>
<dbReference type="EMBL" id="AY714813">
    <property type="protein sequence ID" value="AAU88136.1"/>
    <property type="molecule type" value="Genomic_DNA"/>
</dbReference>
<dbReference type="GO" id="GO:0044204">
    <property type="term" value="C:host cell nuclear matrix"/>
    <property type="evidence" value="ECO:0007669"/>
    <property type="project" value="UniProtKB-SubCell"/>
</dbReference>
<evidence type="ECO:0000256" key="2">
    <source>
        <dbReference type="ARBA" id="ARBA00004535"/>
    </source>
</evidence>
<keyword evidence="4" id="KW-1048">Host nucleus</keyword>
<dbReference type="KEGG" id="vg:3190361"/>
<keyword evidence="9" id="KW-1185">Reference proteome</keyword>
<feature type="region of interest" description="Disordered" evidence="7">
    <location>
        <begin position="1"/>
        <end position="130"/>
    </location>
</feature>
<gene>
    <name evidence="8" type="primary">US10</name>
</gene>
<name>Q5Y0N2_9ALPH</name>
<evidence type="ECO:0000313" key="8">
    <source>
        <dbReference type="EMBL" id="AAU88136.1"/>
    </source>
</evidence>
<keyword evidence="6" id="KW-0946">Virion</keyword>
<organism evidence="8 9">
    <name type="scientific">Cercopithecine alphaherpesvirus 2</name>
    <dbReference type="NCBI Taxonomy" id="10317"/>
    <lineage>
        <taxon>Viruses</taxon>
        <taxon>Duplodnaviria</taxon>
        <taxon>Heunggongvirae</taxon>
        <taxon>Peploviricota</taxon>
        <taxon>Herviviricetes</taxon>
        <taxon>Herpesvirales</taxon>
        <taxon>Orthoherpesviridae</taxon>
        <taxon>Alphaherpesvirinae</taxon>
        <taxon>Simplexvirus</taxon>
        <taxon>Simplexvirus cercopithecinealpha2</taxon>
    </lineage>
</organism>
<dbReference type="PRINTS" id="PR00957">
    <property type="entry name" value="GENE66"/>
</dbReference>
<dbReference type="GeneID" id="3190361"/>
<dbReference type="GO" id="GO:0008270">
    <property type="term" value="F:zinc ion binding"/>
    <property type="evidence" value="ECO:0007669"/>
    <property type="project" value="InterPro"/>
</dbReference>
<dbReference type="Proteomes" id="UP000137988">
    <property type="component" value="Segment"/>
</dbReference>
<dbReference type="Pfam" id="PF02053">
    <property type="entry name" value="Gene66"/>
    <property type="match status" value="1"/>
</dbReference>
<feature type="compositionally biased region" description="Low complexity" evidence="7">
    <location>
        <begin position="88"/>
        <end position="107"/>
    </location>
</feature>
<dbReference type="OrthoDB" id="20125at10239"/>
<evidence type="ECO:0000256" key="6">
    <source>
        <dbReference type="ARBA" id="ARBA00022844"/>
    </source>
</evidence>
<comment type="subcellular location">
    <subcellularLocation>
        <location evidence="1">Host nucleus matrix</location>
    </subcellularLocation>
    <subcellularLocation>
        <location evidence="2">Virion tegument</location>
    </subcellularLocation>
</comment>
<accession>Q5Y0N2</accession>
<evidence type="ECO:0000256" key="4">
    <source>
        <dbReference type="ARBA" id="ARBA00022562"/>
    </source>
</evidence>
<evidence type="ECO:0000256" key="1">
    <source>
        <dbReference type="ARBA" id="ARBA00004428"/>
    </source>
</evidence>
<dbReference type="InterPro" id="IPR000714">
    <property type="entry name" value="EHV_Unk"/>
</dbReference>
<proteinExistence type="inferred from homology"/>
<evidence type="ECO:0000256" key="3">
    <source>
        <dbReference type="ARBA" id="ARBA00005815"/>
    </source>
</evidence>
<dbReference type="RefSeq" id="YP_164513.1">
    <property type="nucleotide sequence ID" value="NC_006560.1"/>
</dbReference>